<dbReference type="GO" id="GO:0016758">
    <property type="term" value="F:hexosyltransferase activity"/>
    <property type="evidence" value="ECO:0007669"/>
    <property type="project" value="UniProtKB-ARBA"/>
</dbReference>
<proteinExistence type="predicted"/>
<feature type="transmembrane region" description="Helical" evidence="1">
    <location>
        <begin position="290"/>
        <end position="317"/>
    </location>
</feature>
<dbReference type="PANTHER" id="PTHR22916">
    <property type="entry name" value="GLYCOSYLTRANSFERASE"/>
    <property type="match status" value="1"/>
</dbReference>
<evidence type="ECO:0000259" key="2">
    <source>
        <dbReference type="Pfam" id="PF00535"/>
    </source>
</evidence>
<protein>
    <submittedName>
        <fullName evidence="3">Glycosyltransferase</fullName>
        <ecNumber evidence="3">2.4.-.-</ecNumber>
    </submittedName>
</protein>
<feature type="transmembrane region" description="Helical" evidence="1">
    <location>
        <begin position="250"/>
        <end position="269"/>
    </location>
</feature>
<keyword evidence="3" id="KW-0808">Transferase</keyword>
<dbReference type="EC" id="2.4.-.-" evidence="3"/>
<dbReference type="AlphaFoldDB" id="A0A9X2L3B7"/>
<comment type="caution">
    <text evidence="3">The sequence shown here is derived from an EMBL/GenBank/DDBJ whole genome shotgun (WGS) entry which is preliminary data.</text>
</comment>
<gene>
    <name evidence="3" type="ORF">NM125_08355</name>
</gene>
<keyword evidence="1" id="KW-0472">Membrane</keyword>
<keyword evidence="1" id="KW-1133">Transmembrane helix</keyword>
<dbReference type="EMBL" id="JANDBC010000001">
    <property type="protein sequence ID" value="MCP9291591.1"/>
    <property type="molecule type" value="Genomic_DNA"/>
</dbReference>
<accession>A0A9X2L3B7</accession>
<dbReference type="Proteomes" id="UP001139125">
    <property type="component" value="Unassembled WGS sequence"/>
</dbReference>
<evidence type="ECO:0000313" key="3">
    <source>
        <dbReference type="EMBL" id="MCP9291591.1"/>
    </source>
</evidence>
<keyword evidence="4" id="KW-1185">Reference proteome</keyword>
<dbReference type="Gene3D" id="3.90.550.10">
    <property type="entry name" value="Spore Coat Polysaccharide Biosynthesis Protein SpsA, Chain A"/>
    <property type="match status" value="1"/>
</dbReference>
<dbReference type="PANTHER" id="PTHR22916:SF3">
    <property type="entry name" value="UDP-GLCNAC:BETAGAL BETA-1,3-N-ACETYLGLUCOSAMINYLTRANSFERASE-LIKE PROTEIN 1"/>
    <property type="match status" value="1"/>
</dbReference>
<keyword evidence="1" id="KW-0812">Transmembrane</keyword>
<organism evidence="3 4">
    <name type="scientific">Gracilimonas sediminicola</name>
    <dbReference type="NCBI Taxonomy" id="2952158"/>
    <lineage>
        <taxon>Bacteria</taxon>
        <taxon>Pseudomonadati</taxon>
        <taxon>Balneolota</taxon>
        <taxon>Balneolia</taxon>
        <taxon>Balneolales</taxon>
        <taxon>Balneolaceae</taxon>
        <taxon>Gracilimonas</taxon>
    </lineage>
</organism>
<dbReference type="Pfam" id="PF00535">
    <property type="entry name" value="Glycos_transf_2"/>
    <property type="match status" value="1"/>
</dbReference>
<name>A0A9X2L3B7_9BACT</name>
<feature type="domain" description="Glycosyltransferase 2-like" evidence="2">
    <location>
        <begin position="10"/>
        <end position="114"/>
    </location>
</feature>
<feature type="transmembrane region" description="Helical" evidence="1">
    <location>
        <begin position="225"/>
        <end position="244"/>
    </location>
</feature>
<evidence type="ECO:0000313" key="4">
    <source>
        <dbReference type="Proteomes" id="UP001139125"/>
    </source>
</evidence>
<dbReference type="InterPro" id="IPR001173">
    <property type="entry name" value="Glyco_trans_2-like"/>
</dbReference>
<dbReference type="SUPFAM" id="SSF53448">
    <property type="entry name" value="Nucleotide-diphospho-sugar transferases"/>
    <property type="match status" value="1"/>
</dbReference>
<evidence type="ECO:0000256" key="1">
    <source>
        <dbReference type="SAM" id="Phobius"/>
    </source>
</evidence>
<keyword evidence="3" id="KW-0328">Glycosyltransferase</keyword>
<reference evidence="3" key="1">
    <citation type="submission" date="2022-06" db="EMBL/GenBank/DDBJ databases">
        <title>Gracilimonas sp. CAU 1638 isolated from sea sediment.</title>
        <authorList>
            <person name="Kim W."/>
        </authorList>
    </citation>
    <scope>NUCLEOTIDE SEQUENCE</scope>
    <source>
        <strain evidence="3">CAU 1638</strain>
    </source>
</reference>
<dbReference type="InterPro" id="IPR029044">
    <property type="entry name" value="Nucleotide-diphossugar_trans"/>
</dbReference>
<sequence length="327" mass="37624">MSGFQSTEYPNLIEILVADGGSTDRTQEIVNKMSEGDSRIKLMQNPEKYQSFALNRMIEEAKGDIFVRADGHCLYQEDYLEKNIKVFLTTKSKNVGGSQRYVASNRAQAGTTLAVKSFLGNGGAKYMNENYTGYADTVFLGCFWTKDLRQIGGFSTKNITNQDSELNLRFIEKYGEESIYISPEIKSWYYPRSTYLGLFKQYFRYGRGRLLTKLLHPKSSPIRGLIPFMFICGLMIYGLLDFFLEQDLYFFIFLLFLIVVLLGESMRVVTKHKDNFIEENWTGESPSPGLLSLWLHSMGSILVMQVGHFSGFLYQLIRKFLFRVKGW</sequence>